<feature type="domain" description="YCII-related" evidence="1">
    <location>
        <begin position="30"/>
        <end position="91"/>
    </location>
</feature>
<dbReference type="InterPro" id="IPR005545">
    <property type="entry name" value="YCII"/>
</dbReference>
<evidence type="ECO:0000259" key="1">
    <source>
        <dbReference type="Pfam" id="PF03795"/>
    </source>
</evidence>
<protein>
    <submittedName>
        <fullName evidence="2">YciI family protein</fullName>
    </submittedName>
</protein>
<sequence>MARFLITYHGYPYPDMDVLTAQRRDFRAWAQKALGQAMVDFGAPVYDAGQMSTKGPPLPPVEIDGYTIIEARSVSEVRALLEDHPFLELGGTIQINACFDV</sequence>
<proteinExistence type="predicted"/>
<organism evidence="2">
    <name type="scientific">Sinomonas puerhi</name>
    <dbReference type="NCBI Taxonomy" id="3238584"/>
    <lineage>
        <taxon>Bacteria</taxon>
        <taxon>Bacillati</taxon>
        <taxon>Actinomycetota</taxon>
        <taxon>Actinomycetes</taxon>
        <taxon>Micrococcales</taxon>
        <taxon>Micrococcaceae</taxon>
        <taxon>Sinomonas</taxon>
    </lineage>
</organism>
<evidence type="ECO:0000313" key="2">
    <source>
        <dbReference type="EMBL" id="XDP44828.1"/>
    </source>
</evidence>
<dbReference type="Pfam" id="PF03795">
    <property type="entry name" value="YCII"/>
    <property type="match status" value="1"/>
</dbReference>
<dbReference type="KEGG" id="spue:AB5L97_16395"/>
<dbReference type="AlphaFoldDB" id="A0AB39L0Z9"/>
<dbReference type="RefSeq" id="WP_369045446.1">
    <property type="nucleotide sequence ID" value="NZ_CP163302.1"/>
</dbReference>
<gene>
    <name evidence="2" type="ORF">AB5L97_16395</name>
</gene>
<reference evidence="2" key="1">
    <citation type="submission" date="2024-07" db="EMBL/GenBank/DDBJ databases">
        <authorList>
            <person name="fu j."/>
        </authorList>
    </citation>
    <scope>NUCLEOTIDE SEQUENCE</scope>
    <source>
        <strain evidence="2">P10A9</strain>
    </source>
</reference>
<name>A0AB39L0Z9_9MICC</name>
<dbReference type="EMBL" id="CP163302">
    <property type="protein sequence ID" value="XDP44828.1"/>
    <property type="molecule type" value="Genomic_DNA"/>
</dbReference>
<accession>A0AB39L0Z9</accession>